<organism evidence="2 3">
    <name type="scientific">Xanthomonas oryzae pv. oryzicola (strain BLS256)</name>
    <dbReference type="NCBI Taxonomy" id="383407"/>
    <lineage>
        <taxon>Bacteria</taxon>
        <taxon>Pseudomonadati</taxon>
        <taxon>Pseudomonadota</taxon>
        <taxon>Gammaproteobacteria</taxon>
        <taxon>Lysobacterales</taxon>
        <taxon>Lysobacteraceae</taxon>
        <taxon>Xanthomonas</taxon>
    </lineage>
</organism>
<dbReference type="EMBL" id="CP003057">
    <property type="protein sequence ID" value="AEQ98032.1"/>
    <property type="molecule type" value="Genomic_DNA"/>
</dbReference>
<feature type="compositionally biased region" description="Basic and acidic residues" evidence="1">
    <location>
        <begin position="52"/>
        <end position="73"/>
    </location>
</feature>
<proteinExistence type="predicted"/>
<sequence length="179" mass="20565">MLCRHLLGVDQLRAIDQRIQRRAQLVTHGADEAVLRIARCQRLQCHFLHRTHDARRQQRQHDDQRHGIDEVRRPRQPVACRRRQQHQHDGGEQHRKDRALPMARHRSDSDGDAGQKCVQRHQQDEGQGGLDADEQPSSSQRPSHPAIRRAERSGGAPAASTPPIAPTDLPRWERRGVRP</sequence>
<evidence type="ECO:0000313" key="3">
    <source>
        <dbReference type="Proteomes" id="UP000008851"/>
    </source>
</evidence>
<evidence type="ECO:0000256" key="1">
    <source>
        <dbReference type="SAM" id="MobiDB-lite"/>
    </source>
</evidence>
<evidence type="ECO:0000313" key="2">
    <source>
        <dbReference type="EMBL" id="AEQ98032.1"/>
    </source>
</evidence>
<feature type="compositionally biased region" description="Basic and acidic residues" evidence="1">
    <location>
        <begin position="170"/>
        <end position="179"/>
    </location>
</feature>
<dbReference type="Proteomes" id="UP000008851">
    <property type="component" value="Chromosome"/>
</dbReference>
<reference evidence="2 3" key="1">
    <citation type="journal article" date="2011" name="J. Bacteriol.">
        <title>Two new complete genome sequences offer insight into host and tissue specificity of plant pathogenic Xanthomonas spp.</title>
        <authorList>
            <person name="Bogdanove A.J."/>
            <person name="Koebnik R."/>
            <person name="Lu H."/>
            <person name="Furutani A."/>
            <person name="Angiuoli S.V."/>
            <person name="Patil P.B."/>
            <person name="Van Sluys M.A."/>
            <person name="Ryan R.P."/>
            <person name="Meyer D.F."/>
            <person name="Han S.W."/>
            <person name="Aparna G."/>
            <person name="Rajaram M."/>
            <person name="Delcher A.L."/>
            <person name="Phillippy A.M."/>
            <person name="Puiu D."/>
            <person name="Schatz M.C."/>
            <person name="Shumway M."/>
            <person name="Sommer D.D."/>
            <person name="Trapnell C."/>
            <person name="Benahmed F."/>
            <person name="Dimitrov G."/>
            <person name="Madupu R."/>
            <person name="Radune D."/>
            <person name="Sullivan S."/>
            <person name="Jha G."/>
            <person name="Ishihara H."/>
            <person name="Lee S.W."/>
            <person name="Pandey A."/>
            <person name="Sharma V."/>
            <person name="Sriariyanun M."/>
            <person name="Szurek B."/>
            <person name="Vera-Cruz C.M."/>
            <person name="Dorman K.S."/>
            <person name="Ronald P.C."/>
            <person name="Verdier V."/>
            <person name="Dow J.M."/>
            <person name="Sonti R.V."/>
            <person name="Tsuge S."/>
            <person name="Brendel V.P."/>
            <person name="Rabinowicz P.D."/>
            <person name="Leach J.E."/>
            <person name="White F.F."/>
            <person name="Salzberg S.L."/>
        </authorList>
    </citation>
    <scope>NUCLEOTIDE SEQUENCE [LARGE SCALE GENOMIC DNA]</scope>
    <source>
        <strain evidence="2 3">BLS256</strain>
    </source>
</reference>
<feature type="region of interest" description="Disordered" evidence="1">
    <location>
        <begin position="52"/>
        <end position="179"/>
    </location>
</feature>
<protein>
    <submittedName>
        <fullName evidence="2">Uncharacterized protein</fullName>
    </submittedName>
</protein>
<dbReference type="KEGG" id="xor:XOC_3943"/>
<gene>
    <name evidence="2" type="ORF">XOC_3943</name>
</gene>
<accession>G7THP7</accession>
<dbReference type="HOGENOM" id="CLU_1502919_0_0_6"/>
<feature type="compositionally biased region" description="Low complexity" evidence="1">
    <location>
        <begin position="153"/>
        <end position="162"/>
    </location>
</feature>
<dbReference type="AlphaFoldDB" id="G7THP7"/>
<feature type="compositionally biased region" description="Basic and acidic residues" evidence="1">
    <location>
        <begin position="86"/>
        <end position="109"/>
    </location>
</feature>
<name>G7THP7_XANOB</name>